<keyword evidence="5 8" id="KW-0732">Signal</keyword>
<evidence type="ECO:0000256" key="7">
    <source>
        <dbReference type="ARBA" id="ARBA00023237"/>
    </source>
</evidence>
<evidence type="ECO:0000256" key="5">
    <source>
        <dbReference type="ARBA" id="ARBA00022729"/>
    </source>
</evidence>
<proteinExistence type="predicted"/>
<evidence type="ECO:0000256" key="4">
    <source>
        <dbReference type="ARBA" id="ARBA00022692"/>
    </source>
</evidence>
<organism evidence="9 10">
    <name type="scientific">Porphyromonas gingivalis F0570</name>
    <dbReference type="NCBI Taxonomy" id="1227271"/>
    <lineage>
        <taxon>Bacteria</taxon>
        <taxon>Pseudomonadati</taxon>
        <taxon>Bacteroidota</taxon>
        <taxon>Bacteroidia</taxon>
        <taxon>Bacteroidales</taxon>
        <taxon>Porphyromonadaceae</taxon>
        <taxon>Porphyromonas</taxon>
    </lineage>
</organism>
<comment type="caution">
    <text evidence="9">The sequence shown here is derived from an EMBL/GenBank/DDBJ whole genome shotgun (WGS) entry which is preliminary data.</text>
</comment>
<feature type="chain" id="PRO_5002399189" evidence="8">
    <location>
        <begin position="30"/>
        <end position="936"/>
    </location>
</feature>
<name>A0A0E2M4L9_PORGN</name>
<dbReference type="Gene3D" id="2.170.130.10">
    <property type="entry name" value="TonB-dependent receptor, plug domain"/>
    <property type="match status" value="1"/>
</dbReference>
<dbReference type="InterPro" id="IPR039426">
    <property type="entry name" value="TonB-dep_rcpt-like"/>
</dbReference>
<sequence>MKKNGLSYIPVLRALLICTLLLLVYGASAQHHVSTCTIRGKVTDMAGKEGIGFATVLLADQAYGVACDGKGEFVIKRVTAGSYRVVVSCMGYASFETTLHIKADTTVHFRLKEHSIALKEVQVLATYKNKTDGNVSVDRTALEHIQPTSLRDIFLLLPGNVVQSNSLTGFVGTTSRQIGSDDNTSLGTNISIDGMPLSNDAMRTQLYGITGVDRSDLYVADRTVTRRTGMNAGIDLRTISTDHIETIEIERGISSVGEGNLSSGAIRIRTKQGSAPLQMRVKADPLSKLAYVGKGFKVSKRGASIHTGIDFLHNKPDVREVLDSYKRSTLHARYSDQLNYGDKIVDLGIGLMQTFSIQDSKSDQLVNEYEETYNSKYLRSSLSFDAKVRFSGSWLNSIDWLLSADYTSDLLKRKKYYISTSGPKSMPVATESGEHEGVFLPSAYYAYYEIDNLPLYFFSRFKANTDINFTERHHHHLLYGLEARSSKNIGRGVVADPTRPPYPGNNSYIRPRPNYNIPASVYAAFFVEDRASIEWGANRLGIQAGLRATHLFNLPSSYALSRKMLIEPRIKANWQYRAEHLSINLRAGYGMENKLPTLDHLYPDKIYRDFMVLNAYMQNPELDHLITYTYIHNPENPAIRENRNVKKEIGIDMTYKRFDFSLTLFHEESRRGFEYFDSYLPIAFDRYTKLIAPLPPGHKPQKEDYIQEHHKDFFVIPTVQNSAKVVKRGIEFRLRTPYLKAINTQVEVNGAYYHTLYASGIPIMFRPIVSEYEQALYPYVGYYEGSLHKHYQRFNTNVWVNTHFPRYKLIFTSFFQIIWHDASYRGHEESEFPYAYMDLDGVVHPTSKAAILEAAATNDILKYLSRERTELYYRATYKPISLRINFKATKEFSDRMRLAFFVDNIIDINPKYKQANNTTERDWSIPYFGIETTFTL</sequence>
<evidence type="ECO:0000256" key="8">
    <source>
        <dbReference type="SAM" id="SignalP"/>
    </source>
</evidence>
<evidence type="ECO:0000313" key="10">
    <source>
        <dbReference type="Proteomes" id="UP000016630"/>
    </source>
</evidence>
<comment type="subcellular location">
    <subcellularLocation>
        <location evidence="1">Cell outer membrane</location>
        <topology evidence="1">Multi-pass membrane protein</topology>
    </subcellularLocation>
</comment>
<dbReference type="HOGENOM" id="CLU_013529_0_0_10"/>
<dbReference type="Gene3D" id="2.40.170.20">
    <property type="entry name" value="TonB-dependent receptor, beta-barrel domain"/>
    <property type="match status" value="1"/>
</dbReference>
<dbReference type="PANTHER" id="PTHR30069">
    <property type="entry name" value="TONB-DEPENDENT OUTER MEMBRANE RECEPTOR"/>
    <property type="match status" value="1"/>
</dbReference>
<dbReference type="Pfam" id="PF13715">
    <property type="entry name" value="CarbopepD_reg_2"/>
    <property type="match status" value="1"/>
</dbReference>
<dbReference type="InterPro" id="IPR037066">
    <property type="entry name" value="Plug_dom_sf"/>
</dbReference>
<keyword evidence="9" id="KW-0675">Receptor</keyword>
<evidence type="ECO:0000256" key="6">
    <source>
        <dbReference type="ARBA" id="ARBA00023136"/>
    </source>
</evidence>
<dbReference type="GO" id="GO:0044718">
    <property type="term" value="P:siderophore transmembrane transport"/>
    <property type="evidence" value="ECO:0007669"/>
    <property type="project" value="TreeGrafter"/>
</dbReference>
<dbReference type="RefSeq" id="WP_021665640.1">
    <property type="nucleotide sequence ID" value="NZ_KI259197.1"/>
</dbReference>
<protein>
    <submittedName>
        <fullName evidence="9">TonB-dependent receptor</fullName>
    </submittedName>
</protein>
<keyword evidence="2" id="KW-0813">Transport</keyword>
<dbReference type="SUPFAM" id="SSF56935">
    <property type="entry name" value="Porins"/>
    <property type="match status" value="1"/>
</dbReference>
<dbReference type="InterPro" id="IPR008969">
    <property type="entry name" value="CarboxyPept-like_regulatory"/>
</dbReference>
<keyword evidence="4" id="KW-0812">Transmembrane</keyword>
<dbReference type="InterPro" id="IPR036942">
    <property type="entry name" value="Beta-barrel_TonB_sf"/>
</dbReference>
<gene>
    <name evidence="9" type="ORF">HMPREF1555_01434</name>
</gene>
<keyword evidence="7" id="KW-0998">Cell outer membrane</keyword>
<dbReference type="Proteomes" id="UP000016630">
    <property type="component" value="Unassembled WGS sequence"/>
</dbReference>
<dbReference type="GO" id="GO:0009279">
    <property type="term" value="C:cell outer membrane"/>
    <property type="evidence" value="ECO:0007669"/>
    <property type="project" value="UniProtKB-SubCell"/>
</dbReference>
<evidence type="ECO:0000256" key="3">
    <source>
        <dbReference type="ARBA" id="ARBA00022452"/>
    </source>
</evidence>
<dbReference type="PANTHER" id="PTHR30069:SF29">
    <property type="entry name" value="HEMOGLOBIN AND HEMOGLOBIN-HAPTOGLOBIN-BINDING PROTEIN 1-RELATED"/>
    <property type="match status" value="1"/>
</dbReference>
<reference evidence="9 10" key="1">
    <citation type="submission" date="2013-06" db="EMBL/GenBank/DDBJ databases">
        <authorList>
            <person name="Weinstock G."/>
            <person name="Sodergren E."/>
            <person name="Lobos E.A."/>
            <person name="Fulton L."/>
            <person name="Fulton R."/>
            <person name="Courtney L."/>
            <person name="Fronick C."/>
            <person name="O'Laughlin M."/>
            <person name="Godfrey J."/>
            <person name="Wilson R.M."/>
            <person name="Miner T."/>
            <person name="Farmer C."/>
            <person name="Delehaunty K."/>
            <person name="Cordes M."/>
            <person name="Minx P."/>
            <person name="Tomlinson C."/>
            <person name="Chen J."/>
            <person name="Wollam A."/>
            <person name="Pepin K.H."/>
            <person name="Bhonagiri V."/>
            <person name="Zhang X."/>
            <person name="Warren W."/>
            <person name="Mitreva M."/>
            <person name="Mardis E.R."/>
            <person name="Wilson R.K."/>
        </authorList>
    </citation>
    <scope>NUCLEOTIDE SEQUENCE [LARGE SCALE GENOMIC DNA]</scope>
    <source>
        <strain evidence="9 10">F0570</strain>
    </source>
</reference>
<evidence type="ECO:0000313" key="9">
    <source>
        <dbReference type="EMBL" id="ERJ65294.1"/>
    </source>
</evidence>
<keyword evidence="6" id="KW-0472">Membrane</keyword>
<dbReference type="PATRIC" id="fig|1227271.3.peg.1260"/>
<keyword evidence="3" id="KW-1134">Transmembrane beta strand</keyword>
<dbReference type="SUPFAM" id="SSF49464">
    <property type="entry name" value="Carboxypeptidase regulatory domain-like"/>
    <property type="match status" value="1"/>
</dbReference>
<evidence type="ECO:0000256" key="2">
    <source>
        <dbReference type="ARBA" id="ARBA00022448"/>
    </source>
</evidence>
<feature type="signal peptide" evidence="8">
    <location>
        <begin position="1"/>
        <end position="29"/>
    </location>
</feature>
<accession>A0A0E2M4L9</accession>
<evidence type="ECO:0000256" key="1">
    <source>
        <dbReference type="ARBA" id="ARBA00004571"/>
    </source>
</evidence>
<dbReference type="EMBL" id="AWUW01000106">
    <property type="protein sequence ID" value="ERJ65294.1"/>
    <property type="molecule type" value="Genomic_DNA"/>
</dbReference>
<dbReference type="AlphaFoldDB" id="A0A0E2M4L9"/>
<dbReference type="Gene3D" id="2.60.40.1120">
    <property type="entry name" value="Carboxypeptidase-like, regulatory domain"/>
    <property type="match status" value="1"/>
</dbReference>
<dbReference type="GO" id="GO:0015344">
    <property type="term" value="F:siderophore uptake transmembrane transporter activity"/>
    <property type="evidence" value="ECO:0007669"/>
    <property type="project" value="TreeGrafter"/>
</dbReference>